<dbReference type="InterPro" id="IPR001647">
    <property type="entry name" value="HTH_TetR"/>
</dbReference>
<feature type="domain" description="HTH tetR-type" evidence="3">
    <location>
        <begin position="6"/>
        <end position="66"/>
    </location>
</feature>
<comment type="caution">
    <text evidence="4">The sequence shown here is derived from an EMBL/GenBank/DDBJ whole genome shotgun (WGS) entry which is preliminary data.</text>
</comment>
<evidence type="ECO:0000313" key="4">
    <source>
        <dbReference type="EMBL" id="MDQ0642034.1"/>
    </source>
</evidence>
<dbReference type="SUPFAM" id="SSF46689">
    <property type="entry name" value="Homeodomain-like"/>
    <property type="match status" value="1"/>
</dbReference>
<dbReference type="InterPro" id="IPR009057">
    <property type="entry name" value="Homeodomain-like_sf"/>
</dbReference>
<dbReference type="Pfam" id="PF17926">
    <property type="entry name" value="TetR_C_21"/>
    <property type="match status" value="1"/>
</dbReference>
<protein>
    <submittedName>
        <fullName evidence="4">AcrR family transcriptional regulator</fullName>
    </submittedName>
</protein>
<dbReference type="PANTHER" id="PTHR30328">
    <property type="entry name" value="TRANSCRIPTIONAL REPRESSOR"/>
    <property type="match status" value="1"/>
</dbReference>
<dbReference type="Gene3D" id="1.10.357.10">
    <property type="entry name" value="Tetracycline Repressor, domain 2"/>
    <property type="match status" value="1"/>
</dbReference>
<dbReference type="PRINTS" id="PR00455">
    <property type="entry name" value="HTHTETR"/>
</dbReference>
<gene>
    <name evidence="4" type="ORF">QFZ46_000194</name>
</gene>
<dbReference type="Pfam" id="PF00440">
    <property type="entry name" value="TetR_N"/>
    <property type="match status" value="1"/>
</dbReference>
<evidence type="ECO:0000259" key="3">
    <source>
        <dbReference type="PROSITE" id="PS50977"/>
    </source>
</evidence>
<evidence type="ECO:0000256" key="1">
    <source>
        <dbReference type="ARBA" id="ARBA00023125"/>
    </source>
</evidence>
<keyword evidence="5" id="KW-1185">Reference proteome</keyword>
<dbReference type="InterPro" id="IPR050109">
    <property type="entry name" value="HTH-type_TetR-like_transc_reg"/>
</dbReference>
<dbReference type="RefSeq" id="WP_307357438.1">
    <property type="nucleotide sequence ID" value="NZ_JAUSXK010000001.1"/>
</dbReference>
<dbReference type="PANTHER" id="PTHR30328:SF54">
    <property type="entry name" value="HTH-TYPE TRANSCRIPTIONAL REPRESSOR SCO4008"/>
    <property type="match status" value="1"/>
</dbReference>
<dbReference type="EMBL" id="JAUSXK010000001">
    <property type="protein sequence ID" value="MDQ0642034.1"/>
    <property type="molecule type" value="Genomic_DNA"/>
</dbReference>
<dbReference type="InterPro" id="IPR041467">
    <property type="entry name" value="Sco4008_C"/>
</dbReference>
<accession>A0ABU0P3X3</accession>
<dbReference type="PROSITE" id="PS50977">
    <property type="entry name" value="HTH_TETR_2"/>
    <property type="match status" value="1"/>
</dbReference>
<sequence length="189" mass="19461">MSWNTEATRRKLLEAATAQFADVGLAGARVDAISREAGVNKERIYQYFGDKAGLFAAVLAAEVEHLLDGISVTGSGADAMGHVAGALHDSAAAHPHLARLLAWESLELSEPVSAERRAAGCAAMVASLAEALPQHDRTHVAELVLSLISLALADRCLPHVATLVAPGSTASSRRAAVVAQARALAAVGG</sequence>
<organism evidence="4 5">
    <name type="scientific">Microbacterium murale</name>
    <dbReference type="NCBI Taxonomy" id="1081040"/>
    <lineage>
        <taxon>Bacteria</taxon>
        <taxon>Bacillati</taxon>
        <taxon>Actinomycetota</taxon>
        <taxon>Actinomycetes</taxon>
        <taxon>Micrococcales</taxon>
        <taxon>Microbacteriaceae</taxon>
        <taxon>Microbacterium</taxon>
    </lineage>
</organism>
<dbReference type="Proteomes" id="UP001239085">
    <property type="component" value="Unassembled WGS sequence"/>
</dbReference>
<keyword evidence="1 2" id="KW-0238">DNA-binding</keyword>
<feature type="DNA-binding region" description="H-T-H motif" evidence="2">
    <location>
        <begin position="29"/>
        <end position="48"/>
    </location>
</feature>
<reference evidence="4 5" key="1">
    <citation type="submission" date="2023-07" db="EMBL/GenBank/DDBJ databases">
        <title>Comparative genomics of wheat-associated soil bacteria to identify genetic determinants of phenazine resistance.</title>
        <authorList>
            <person name="Mouncey N."/>
        </authorList>
    </citation>
    <scope>NUCLEOTIDE SEQUENCE [LARGE SCALE GENOMIC DNA]</scope>
    <source>
        <strain evidence="4 5">W2I7</strain>
    </source>
</reference>
<evidence type="ECO:0000256" key="2">
    <source>
        <dbReference type="PROSITE-ProRule" id="PRU00335"/>
    </source>
</evidence>
<proteinExistence type="predicted"/>
<evidence type="ECO:0000313" key="5">
    <source>
        <dbReference type="Proteomes" id="UP001239085"/>
    </source>
</evidence>
<name>A0ABU0P3X3_9MICO</name>